<gene>
    <name evidence="2" type="ORF">LZ495_28865</name>
</gene>
<organism evidence="2 3">
    <name type="scientific">Yinghuangia soli</name>
    <dbReference type="NCBI Taxonomy" id="2908204"/>
    <lineage>
        <taxon>Bacteria</taxon>
        <taxon>Bacillati</taxon>
        <taxon>Actinomycetota</taxon>
        <taxon>Actinomycetes</taxon>
        <taxon>Kitasatosporales</taxon>
        <taxon>Streptomycetaceae</taxon>
        <taxon>Yinghuangia</taxon>
    </lineage>
</organism>
<comment type="caution">
    <text evidence="2">The sequence shown here is derived from an EMBL/GenBank/DDBJ whole genome shotgun (WGS) entry which is preliminary data.</text>
</comment>
<keyword evidence="1" id="KW-1133">Transmembrane helix</keyword>
<keyword evidence="1" id="KW-0812">Transmembrane</keyword>
<keyword evidence="3" id="KW-1185">Reference proteome</keyword>
<evidence type="ECO:0000313" key="3">
    <source>
        <dbReference type="Proteomes" id="UP001165378"/>
    </source>
</evidence>
<dbReference type="AlphaFoldDB" id="A0AA41Q6Q3"/>
<name>A0AA41Q6Q3_9ACTN</name>
<accession>A0AA41Q6Q3</accession>
<dbReference type="Proteomes" id="UP001165378">
    <property type="component" value="Unassembled WGS sequence"/>
</dbReference>
<reference evidence="2" key="1">
    <citation type="submission" date="2022-01" db="EMBL/GenBank/DDBJ databases">
        <title>Genome-Based Taxonomic Classification of the Phylum Actinobacteria.</title>
        <authorList>
            <person name="Gao Y."/>
        </authorList>
    </citation>
    <scope>NUCLEOTIDE SEQUENCE</scope>
    <source>
        <strain evidence="2">KLBMP 8922</strain>
    </source>
</reference>
<protein>
    <recommendedName>
        <fullName evidence="4">Transmembrane protein</fullName>
    </recommendedName>
</protein>
<feature type="transmembrane region" description="Helical" evidence="1">
    <location>
        <begin position="101"/>
        <end position="122"/>
    </location>
</feature>
<dbReference type="EMBL" id="JAKFHA010000022">
    <property type="protein sequence ID" value="MCF2531207.1"/>
    <property type="molecule type" value="Genomic_DNA"/>
</dbReference>
<dbReference type="RefSeq" id="WP_235055875.1">
    <property type="nucleotide sequence ID" value="NZ_JAKFHA010000022.1"/>
</dbReference>
<evidence type="ECO:0000313" key="2">
    <source>
        <dbReference type="EMBL" id="MCF2531207.1"/>
    </source>
</evidence>
<feature type="transmembrane region" description="Helical" evidence="1">
    <location>
        <begin position="74"/>
        <end position="94"/>
    </location>
</feature>
<keyword evidence="1" id="KW-0472">Membrane</keyword>
<evidence type="ECO:0008006" key="4">
    <source>
        <dbReference type="Google" id="ProtNLM"/>
    </source>
</evidence>
<proteinExistence type="predicted"/>
<evidence type="ECO:0000256" key="1">
    <source>
        <dbReference type="SAM" id="Phobius"/>
    </source>
</evidence>
<sequence length="128" mass="13752">MTTQRQHDPFGWSWSRDTASPKGRVWIRVPVLLALVLATLGTMLFAPLGVINSAGCEAADEALICTSRGQSLVVWIPWVSGPVLGALGGLGIASRKRLVRYLAPLGWILGLVAVWVTVIRIADTHPVS</sequence>